<reference evidence="12" key="1">
    <citation type="submission" date="2020-02" db="EMBL/GenBank/DDBJ databases">
        <authorList>
            <person name="Palmer J.M."/>
        </authorList>
    </citation>
    <scope>NUCLEOTIDE SEQUENCE</scope>
    <source>
        <strain evidence="12">EPUS1.4</strain>
        <tissue evidence="12">Thallus</tissue>
    </source>
</reference>
<dbReference type="NCBIfam" id="TIGR00846">
    <property type="entry name" value="caca2"/>
    <property type="match status" value="1"/>
</dbReference>
<keyword evidence="9 10" id="KW-0472">Membrane</keyword>
<dbReference type="PANTHER" id="PTHR31503">
    <property type="entry name" value="VACUOLAR CALCIUM ION TRANSPORTER"/>
    <property type="match status" value="1"/>
</dbReference>
<evidence type="ECO:0000256" key="9">
    <source>
        <dbReference type="ARBA" id="ARBA00023136"/>
    </source>
</evidence>
<dbReference type="GO" id="GO:0000329">
    <property type="term" value="C:fungal-type vacuole membrane"/>
    <property type="evidence" value="ECO:0007669"/>
    <property type="project" value="TreeGrafter"/>
</dbReference>
<feature type="transmembrane region" description="Helical" evidence="10">
    <location>
        <begin position="372"/>
        <end position="389"/>
    </location>
</feature>
<feature type="transmembrane region" description="Helical" evidence="10">
    <location>
        <begin position="219"/>
        <end position="240"/>
    </location>
</feature>
<dbReference type="InterPro" id="IPR044880">
    <property type="entry name" value="NCX_ion-bd_dom_sf"/>
</dbReference>
<feature type="transmembrane region" description="Helical" evidence="10">
    <location>
        <begin position="395"/>
        <end position="415"/>
    </location>
</feature>
<comment type="subcellular location">
    <subcellularLocation>
        <location evidence="1">Endomembrane system</location>
        <topology evidence="1">Multi-pass membrane protein</topology>
    </subcellularLocation>
    <subcellularLocation>
        <location evidence="10">Vacuole membrane</location>
    </subcellularLocation>
</comment>
<dbReference type="Proteomes" id="UP000606974">
    <property type="component" value="Unassembled WGS sequence"/>
</dbReference>
<organism evidence="12 13">
    <name type="scientific">Endocarpon pusillum</name>
    <dbReference type="NCBI Taxonomy" id="364733"/>
    <lineage>
        <taxon>Eukaryota</taxon>
        <taxon>Fungi</taxon>
        <taxon>Dikarya</taxon>
        <taxon>Ascomycota</taxon>
        <taxon>Pezizomycotina</taxon>
        <taxon>Eurotiomycetes</taxon>
        <taxon>Chaetothyriomycetidae</taxon>
        <taxon>Verrucariales</taxon>
        <taxon>Verrucariaceae</taxon>
        <taxon>Endocarpon</taxon>
    </lineage>
</organism>
<evidence type="ECO:0000256" key="3">
    <source>
        <dbReference type="ARBA" id="ARBA00022448"/>
    </source>
</evidence>
<feature type="transmembrane region" description="Helical" evidence="10">
    <location>
        <begin position="265"/>
        <end position="285"/>
    </location>
</feature>
<evidence type="ECO:0000256" key="10">
    <source>
        <dbReference type="RuleBase" id="RU365028"/>
    </source>
</evidence>
<name>A0A8H7ACD9_9EURO</name>
<dbReference type="OrthoDB" id="1699231at2759"/>
<keyword evidence="7 10" id="KW-1133">Transmembrane helix</keyword>
<evidence type="ECO:0000256" key="8">
    <source>
        <dbReference type="ARBA" id="ARBA00023065"/>
    </source>
</evidence>
<dbReference type="GO" id="GO:0012505">
    <property type="term" value="C:endomembrane system"/>
    <property type="evidence" value="ECO:0007669"/>
    <property type="project" value="UniProtKB-SubCell"/>
</dbReference>
<feature type="transmembrane region" description="Helical" evidence="10">
    <location>
        <begin position="185"/>
        <end position="207"/>
    </location>
</feature>
<keyword evidence="10" id="KW-0926">Vacuole</keyword>
<dbReference type="GO" id="GO:0015369">
    <property type="term" value="F:calcium:proton antiporter activity"/>
    <property type="evidence" value="ECO:0007669"/>
    <property type="project" value="UniProtKB-UniRule"/>
</dbReference>
<evidence type="ECO:0000256" key="6">
    <source>
        <dbReference type="ARBA" id="ARBA00022837"/>
    </source>
</evidence>
<comment type="function">
    <text evidence="10">Has a role in promoting intracellular calcium ion sequestration via the exchange of calcium ions for hydrogen ions across the vacuolar membrane. Involved also in manganese ion homeostasis via its uptake into the vacuole.</text>
</comment>
<keyword evidence="10" id="KW-0050">Antiport</keyword>
<feature type="transmembrane region" description="Helical" evidence="10">
    <location>
        <begin position="60"/>
        <end position="80"/>
    </location>
</feature>
<proteinExistence type="inferred from homology"/>
<dbReference type="PANTHER" id="PTHR31503:SF22">
    <property type="entry name" value="VACUOLAR CALCIUM ION TRANSPORTER"/>
    <property type="match status" value="1"/>
</dbReference>
<comment type="caution">
    <text evidence="10">Lacks conserved residue(s) required for the propagation of feature annotation.</text>
</comment>
<dbReference type="GO" id="GO:0006874">
    <property type="term" value="P:intracellular calcium ion homeostasis"/>
    <property type="evidence" value="ECO:0007669"/>
    <property type="project" value="TreeGrafter"/>
</dbReference>
<dbReference type="InterPro" id="IPR004798">
    <property type="entry name" value="CAX-like"/>
</dbReference>
<feature type="transmembrane region" description="Helical" evidence="10">
    <location>
        <begin position="334"/>
        <end position="360"/>
    </location>
</feature>
<feature type="transmembrane region" description="Helical" evidence="10">
    <location>
        <begin position="117"/>
        <end position="138"/>
    </location>
</feature>
<comment type="caution">
    <text evidence="12">The sequence shown here is derived from an EMBL/GenBank/DDBJ whole genome shotgun (WGS) entry which is preliminary data.</text>
</comment>
<evidence type="ECO:0000256" key="5">
    <source>
        <dbReference type="ARBA" id="ARBA00022692"/>
    </source>
</evidence>
<dbReference type="FunFam" id="1.20.1420.30:FF:000011">
    <property type="entry name" value="Vacuolar calcium ion transporter"/>
    <property type="match status" value="1"/>
</dbReference>
<gene>
    <name evidence="12" type="ORF">GJ744_000781</name>
</gene>
<dbReference type="NCBIfam" id="TIGR00378">
    <property type="entry name" value="cax"/>
    <property type="match status" value="1"/>
</dbReference>
<evidence type="ECO:0000313" key="13">
    <source>
        <dbReference type="Proteomes" id="UP000606974"/>
    </source>
</evidence>
<keyword evidence="8 10" id="KW-0406">Ion transport</keyword>
<dbReference type="EMBL" id="JAACFV010000109">
    <property type="protein sequence ID" value="KAF7505454.1"/>
    <property type="molecule type" value="Genomic_DNA"/>
</dbReference>
<dbReference type="InterPro" id="IPR004713">
    <property type="entry name" value="CaH_exchang"/>
</dbReference>
<keyword evidence="3 10" id="KW-0813">Transport</keyword>
<evidence type="ECO:0000313" key="12">
    <source>
        <dbReference type="EMBL" id="KAF7505454.1"/>
    </source>
</evidence>
<evidence type="ECO:0000256" key="4">
    <source>
        <dbReference type="ARBA" id="ARBA00022568"/>
    </source>
</evidence>
<evidence type="ECO:0000256" key="2">
    <source>
        <dbReference type="ARBA" id="ARBA00008170"/>
    </source>
</evidence>
<sequence>MPSQAEAEGNGSITPDVANERTHLLGRMRSTDSGTPYYKSENAYIRWPALVLHTTWQVLISNYVNVLLVFVPLGIISGALHWSPTAIFILNFLAIMPLASLLSFATEELSVPLGQTLGGLMNATFGNAVELIVSIIALKNNEIRIVQASMLGSILSNILLVLGCCFIAGGIRFHEQNFNTTVASTMSSLMAVASASLIIPATLYAALAKSKEVSSEDNILLLSHGTAIILLLVYIMYLFFQLKTHAELFDAEGQEGRPSQEAKILGAWAAGAALVVVTVVVAICAEFLVDSIDSIVESAHISKTFIGLILIPIVGNAAEHVTAVVVAYKDKMDLAIGVAIGSSLQIALFVTPFLVVLGWAMDRKMTLHFQTFETVAFFLSSLVVTLLIQDGKSNYLEGGLCIGMYIIIALAFYVYPEDSTLDLVGWVGGLVKG</sequence>
<feature type="domain" description="Sodium/calcium exchanger membrane region" evidence="11">
    <location>
        <begin position="85"/>
        <end position="242"/>
    </location>
</feature>
<keyword evidence="5 10" id="KW-0812">Transmembrane</keyword>
<feature type="transmembrane region" description="Helical" evidence="10">
    <location>
        <begin position="150"/>
        <end position="173"/>
    </location>
</feature>
<keyword evidence="13" id="KW-1185">Reference proteome</keyword>
<accession>A0A8H7ACD9</accession>
<comment type="similarity">
    <text evidence="2 10">Belongs to the Ca(2+):cation antiporter (CaCA) (TC 2.A.19) family.</text>
</comment>
<dbReference type="Pfam" id="PF01699">
    <property type="entry name" value="Na_Ca_ex"/>
    <property type="match status" value="2"/>
</dbReference>
<keyword evidence="6 10" id="KW-0106">Calcium</keyword>
<dbReference type="FunFam" id="1.20.1420.30:FF:000021">
    <property type="entry name" value="Vacuolar calcium ion transporter"/>
    <property type="match status" value="1"/>
</dbReference>
<feature type="transmembrane region" description="Helical" evidence="10">
    <location>
        <begin position="87"/>
        <end position="105"/>
    </location>
</feature>
<evidence type="ECO:0000256" key="7">
    <source>
        <dbReference type="ARBA" id="ARBA00022989"/>
    </source>
</evidence>
<dbReference type="Gene3D" id="1.20.1420.30">
    <property type="entry name" value="NCX, central ion-binding region"/>
    <property type="match status" value="2"/>
</dbReference>
<evidence type="ECO:0000256" key="1">
    <source>
        <dbReference type="ARBA" id="ARBA00004127"/>
    </source>
</evidence>
<dbReference type="AlphaFoldDB" id="A0A8H7ACD9"/>
<keyword evidence="4 10" id="KW-0109">Calcium transport</keyword>
<dbReference type="InterPro" id="IPR004837">
    <property type="entry name" value="NaCa_Exmemb"/>
</dbReference>
<protein>
    <recommendedName>
        <fullName evidence="10">Vacuolar calcium ion transporter</fullName>
    </recommendedName>
</protein>
<feature type="domain" description="Sodium/calcium exchanger membrane region" evidence="11">
    <location>
        <begin position="272"/>
        <end position="413"/>
    </location>
</feature>
<evidence type="ECO:0000259" key="11">
    <source>
        <dbReference type="Pfam" id="PF01699"/>
    </source>
</evidence>